<comment type="caution">
    <text evidence="2">The sequence shown here is derived from an EMBL/GenBank/DDBJ whole genome shotgun (WGS) entry which is preliminary data.</text>
</comment>
<name>A0ABR1ER47_NECAM</name>
<proteinExistence type="predicted"/>
<gene>
    <name evidence="2" type="primary">Necator_chrX.g25322</name>
    <name evidence="2" type="ORF">RB195_025156</name>
</gene>
<evidence type="ECO:0000313" key="2">
    <source>
        <dbReference type="EMBL" id="KAK6765109.1"/>
    </source>
</evidence>
<sequence>MMSHPNEELYQAESPNMSNHDGSDQRDIESPDLYRDDPEFEDDLWNQLQRLRATPHFLPDADKLRDQAISVVLQLDIVSSSLANFVEQ</sequence>
<feature type="region of interest" description="Disordered" evidence="1">
    <location>
        <begin position="1"/>
        <end position="39"/>
    </location>
</feature>
<organism evidence="2 3">
    <name type="scientific">Necator americanus</name>
    <name type="common">Human hookworm</name>
    <dbReference type="NCBI Taxonomy" id="51031"/>
    <lineage>
        <taxon>Eukaryota</taxon>
        <taxon>Metazoa</taxon>
        <taxon>Ecdysozoa</taxon>
        <taxon>Nematoda</taxon>
        <taxon>Chromadorea</taxon>
        <taxon>Rhabditida</taxon>
        <taxon>Rhabditina</taxon>
        <taxon>Rhabditomorpha</taxon>
        <taxon>Strongyloidea</taxon>
        <taxon>Ancylostomatidae</taxon>
        <taxon>Bunostominae</taxon>
        <taxon>Necator</taxon>
    </lineage>
</organism>
<evidence type="ECO:0000256" key="1">
    <source>
        <dbReference type="SAM" id="MobiDB-lite"/>
    </source>
</evidence>
<protein>
    <submittedName>
        <fullName evidence="2">Uncharacterized protein</fullName>
    </submittedName>
</protein>
<keyword evidence="3" id="KW-1185">Reference proteome</keyword>
<dbReference type="EMBL" id="JAVFWL010000006">
    <property type="protein sequence ID" value="KAK6765109.1"/>
    <property type="molecule type" value="Genomic_DNA"/>
</dbReference>
<feature type="compositionally biased region" description="Basic and acidic residues" evidence="1">
    <location>
        <begin position="21"/>
        <end position="37"/>
    </location>
</feature>
<dbReference type="Proteomes" id="UP001303046">
    <property type="component" value="Unassembled WGS sequence"/>
</dbReference>
<evidence type="ECO:0000313" key="3">
    <source>
        <dbReference type="Proteomes" id="UP001303046"/>
    </source>
</evidence>
<reference evidence="2 3" key="1">
    <citation type="submission" date="2023-08" db="EMBL/GenBank/DDBJ databases">
        <title>A Necator americanus chromosomal reference genome.</title>
        <authorList>
            <person name="Ilik V."/>
            <person name="Petrzelkova K.J."/>
            <person name="Pardy F."/>
            <person name="Fuh T."/>
            <person name="Niatou-Singa F.S."/>
            <person name="Gouil Q."/>
            <person name="Baker L."/>
            <person name="Ritchie M.E."/>
            <person name="Jex A.R."/>
            <person name="Gazzola D."/>
            <person name="Li H."/>
            <person name="Toshio Fujiwara R."/>
            <person name="Zhan B."/>
            <person name="Aroian R.V."/>
            <person name="Pafco B."/>
            <person name="Schwarz E.M."/>
        </authorList>
    </citation>
    <scope>NUCLEOTIDE SEQUENCE [LARGE SCALE GENOMIC DNA]</scope>
    <source>
        <strain evidence="2 3">Aroian</strain>
        <tissue evidence="2">Whole animal</tissue>
    </source>
</reference>
<accession>A0ABR1ER47</accession>